<evidence type="ECO:0000313" key="2">
    <source>
        <dbReference type="Proteomes" id="UP000002512"/>
    </source>
</evidence>
<protein>
    <submittedName>
        <fullName evidence="1">Uncharacterized protein</fullName>
    </submittedName>
</protein>
<dbReference type="Proteomes" id="UP000002512">
    <property type="component" value="Chromosome"/>
</dbReference>
<dbReference type="EMBL" id="AE014133">
    <property type="protein sequence ID" value="AAN59723.1"/>
    <property type="molecule type" value="Genomic_DNA"/>
</dbReference>
<dbReference type="AlphaFoldDB" id="Q8DRT4"/>
<evidence type="ECO:0000313" key="1">
    <source>
        <dbReference type="EMBL" id="AAN59723.1"/>
    </source>
</evidence>
<dbReference type="HOGENOM" id="CLU_3048518_0_0_9"/>
<sequence length="54" mass="6257">MTFHLKSEKSPKLKPNINFFVIFFLVLKTLVRNERKSPIISAVDIAYYGDEGLQ</sequence>
<name>Q8DRT4_STRMU</name>
<accession>Q8DRT4</accession>
<reference evidence="1 2" key="1">
    <citation type="journal article" date="2002" name="Proc. Natl. Acad. Sci. U.S.A.">
        <title>Genome sequence of Streptococcus mutans UA159, a cariogenic dental pathogen.</title>
        <authorList>
            <person name="Ajdic D."/>
            <person name="McShan W.M."/>
            <person name="McLaughlin R.E."/>
            <person name="Savic G."/>
            <person name="Chang J."/>
            <person name="Carson M.B."/>
            <person name="Primeaux C."/>
            <person name="Tian R."/>
            <person name="Kenton S."/>
            <person name="Jia H."/>
            <person name="Lin S."/>
            <person name="Qian Y."/>
            <person name="Li S."/>
            <person name="Zhu H."/>
            <person name="Najar F."/>
            <person name="Lai H."/>
            <person name="White J."/>
            <person name="Roe B.A."/>
            <person name="Ferretti J.J."/>
        </authorList>
    </citation>
    <scope>NUCLEOTIDE SEQUENCE [LARGE SCALE GENOMIC DNA]</scope>
    <source>
        <strain evidence="2">ATCC 700610 / UA159</strain>
    </source>
</reference>
<gene>
    <name evidence="1" type="ordered locus">SMU_2131</name>
</gene>
<dbReference type="STRING" id="210007.SMU_2131"/>
<dbReference type="KEGG" id="smu:SMU_2131"/>
<organism evidence="1 2">
    <name type="scientific">Streptococcus mutans serotype c (strain ATCC 700610 / UA159)</name>
    <dbReference type="NCBI Taxonomy" id="210007"/>
    <lineage>
        <taxon>Bacteria</taxon>
        <taxon>Bacillati</taxon>
        <taxon>Bacillota</taxon>
        <taxon>Bacilli</taxon>
        <taxon>Lactobacillales</taxon>
        <taxon>Streptococcaceae</taxon>
        <taxon>Streptococcus</taxon>
    </lineage>
</organism>
<keyword evidence="2" id="KW-1185">Reference proteome</keyword>
<proteinExistence type="predicted"/>